<evidence type="ECO:0000256" key="4">
    <source>
        <dbReference type="ARBA" id="ARBA00023239"/>
    </source>
</evidence>
<evidence type="ECO:0000259" key="6">
    <source>
        <dbReference type="Pfam" id="PF02784"/>
    </source>
</evidence>
<evidence type="ECO:0000313" key="8">
    <source>
        <dbReference type="Proteomes" id="UP000007347"/>
    </source>
</evidence>
<dbReference type="PANTHER" id="PTHR43727">
    <property type="entry name" value="DIAMINOPIMELATE DECARBOXYLASE"/>
    <property type="match status" value="1"/>
</dbReference>
<protein>
    <submittedName>
        <fullName evidence="7">Pyridoxal-dependent decarboxylase, exosortase system type1 associated</fullName>
    </submittedName>
</protein>
<reference evidence="7 8" key="1">
    <citation type="journal article" date="2013" name="Environ. Microbiol.">
        <title>Complete genome, catabolic sub-proteomes and key-metabolites of Desulfobacula toluolica Tol2, a marine, aromatic compound-degrading, sulfate-reducing bacterium.</title>
        <authorList>
            <person name="Wohlbrand L."/>
            <person name="Jacob J.H."/>
            <person name="Kube M."/>
            <person name="Mussmann M."/>
            <person name="Jarling R."/>
            <person name="Beck A."/>
            <person name="Amann R."/>
            <person name="Wilkes H."/>
            <person name="Reinhardt R."/>
            <person name="Rabus R."/>
        </authorList>
    </citation>
    <scope>NUCLEOTIDE SEQUENCE [LARGE SCALE GENOMIC DNA]</scope>
    <source>
        <strain evidence="8">DSM 7467 / Tol2</strain>
    </source>
</reference>
<dbReference type="PRINTS" id="PR01181">
    <property type="entry name" value="DAPDCRBXLASE"/>
</dbReference>
<evidence type="ECO:0000313" key="7">
    <source>
        <dbReference type="EMBL" id="CCK80481.1"/>
    </source>
</evidence>
<dbReference type="HOGENOM" id="CLU_026444_0_3_7"/>
<dbReference type="Gene3D" id="2.40.37.10">
    <property type="entry name" value="Lyase, Ornithine Decarboxylase, Chain A, domain 1"/>
    <property type="match status" value="1"/>
</dbReference>
<dbReference type="FunFam" id="3.20.20.10:FF:000003">
    <property type="entry name" value="Diaminopimelate decarboxylase"/>
    <property type="match status" value="1"/>
</dbReference>
<sequence length="420" mass="46623">MKLKERNGKLYLRDVCFEDLADEFETPFYLYDLETIKQKISGFKKAFGNNLSLFYAMKANPNLEILKEIREEVDGLDISSEGEMNQALISGYEAARLSYAGPGKTKQDIEAAIKSEVGIISVESIRELEDIKKNVPRLGARANIAVRINPKLLINEFAVKMGGKATQFGIDEEHIGGAIEYIKSAPDIFNFQGIHVYAGSQCMNEEALSKNIINTLEIAWQLKKEYGVECRWINFGGGFGVSYYNENVGIDLNKIASSIKAPIEAYKESVKDTPRFVIELGRYLVSSAGIYVTRVVSEKMSRGEYFFVLDGGMNHHLAASGNLGALLRKNYIVKNFSAPMAPIMTCNLVGPLCTPLDLMGKKVSVETPVVGHLIGFLNSGSYGLSSSPLLFLGHKTPLELMVCDHDIRVIRKRKAIMDFT</sequence>
<dbReference type="NCBIfam" id="TIGR03099">
    <property type="entry name" value="dCO2ase_PEP1"/>
    <property type="match status" value="1"/>
</dbReference>
<dbReference type="PANTHER" id="PTHR43727:SF2">
    <property type="entry name" value="GROUP IV DECARBOXYLASE"/>
    <property type="match status" value="1"/>
</dbReference>
<feature type="modified residue" description="N6-(pyridoxal phosphate)lysine" evidence="5">
    <location>
        <position position="58"/>
    </location>
</feature>
<dbReference type="KEGG" id="dto:TOL2_C23200"/>
<dbReference type="RefSeq" id="WP_014957793.1">
    <property type="nucleotide sequence ID" value="NC_018645.1"/>
</dbReference>
<dbReference type="GO" id="GO:0008836">
    <property type="term" value="F:diaminopimelate decarboxylase activity"/>
    <property type="evidence" value="ECO:0007669"/>
    <property type="project" value="InterPro"/>
</dbReference>
<evidence type="ECO:0000256" key="2">
    <source>
        <dbReference type="ARBA" id="ARBA00022793"/>
    </source>
</evidence>
<dbReference type="EMBL" id="FO203503">
    <property type="protein sequence ID" value="CCK80481.1"/>
    <property type="molecule type" value="Genomic_DNA"/>
</dbReference>
<dbReference type="SUPFAM" id="SSF51419">
    <property type="entry name" value="PLP-binding barrel"/>
    <property type="match status" value="1"/>
</dbReference>
<dbReference type="AlphaFoldDB" id="K0NGW2"/>
<evidence type="ECO:0000256" key="1">
    <source>
        <dbReference type="ARBA" id="ARBA00001933"/>
    </source>
</evidence>
<gene>
    <name evidence="7" type="ordered locus">TOL2_C23200</name>
</gene>
<keyword evidence="4" id="KW-0456">Lyase</keyword>
<dbReference type="PRINTS" id="PR01179">
    <property type="entry name" value="ODADCRBXLASE"/>
</dbReference>
<dbReference type="InterPro" id="IPR000183">
    <property type="entry name" value="Orn/DAP/Arg_de-COase"/>
</dbReference>
<evidence type="ECO:0000256" key="5">
    <source>
        <dbReference type="PIRSR" id="PIRSR600183-50"/>
    </source>
</evidence>
<evidence type="ECO:0000256" key="3">
    <source>
        <dbReference type="ARBA" id="ARBA00022898"/>
    </source>
</evidence>
<organism evidence="7 8">
    <name type="scientific">Desulfobacula toluolica (strain DSM 7467 / Tol2)</name>
    <dbReference type="NCBI Taxonomy" id="651182"/>
    <lineage>
        <taxon>Bacteria</taxon>
        <taxon>Pseudomonadati</taxon>
        <taxon>Thermodesulfobacteriota</taxon>
        <taxon>Desulfobacteria</taxon>
        <taxon>Desulfobacterales</taxon>
        <taxon>Desulfobacteraceae</taxon>
        <taxon>Desulfobacula</taxon>
    </lineage>
</organism>
<dbReference type="PATRIC" id="fig|651182.5.peg.2745"/>
<dbReference type="OrthoDB" id="9802241at2"/>
<feature type="active site" description="Proton donor" evidence="5">
    <location>
        <position position="353"/>
    </location>
</feature>
<dbReference type="STRING" id="651182.TOL2_C23200"/>
<keyword evidence="8" id="KW-1185">Reference proteome</keyword>
<dbReference type="InterPro" id="IPR017530">
    <property type="entry name" value="DCO2ase_PEP1"/>
</dbReference>
<dbReference type="InterPro" id="IPR022644">
    <property type="entry name" value="De-COase2_N"/>
</dbReference>
<name>K0NGW2_DESTT</name>
<dbReference type="InterPro" id="IPR029066">
    <property type="entry name" value="PLP-binding_barrel"/>
</dbReference>
<dbReference type="InterPro" id="IPR009006">
    <property type="entry name" value="Ala_racemase/Decarboxylase_C"/>
</dbReference>
<keyword evidence="2" id="KW-0210">Decarboxylase</keyword>
<dbReference type="Pfam" id="PF02784">
    <property type="entry name" value="Orn_Arg_deC_N"/>
    <property type="match status" value="1"/>
</dbReference>
<feature type="domain" description="Orn/DAP/Arg decarboxylase 2 N-terminal" evidence="6">
    <location>
        <begin position="34"/>
        <end position="286"/>
    </location>
</feature>
<accession>K0NGW2</accession>
<dbReference type="Gene3D" id="3.20.20.10">
    <property type="entry name" value="Alanine racemase"/>
    <property type="match status" value="1"/>
</dbReference>
<dbReference type="GO" id="GO:0009089">
    <property type="term" value="P:lysine biosynthetic process via diaminopimelate"/>
    <property type="evidence" value="ECO:0007669"/>
    <property type="project" value="InterPro"/>
</dbReference>
<dbReference type="Proteomes" id="UP000007347">
    <property type="component" value="Chromosome"/>
</dbReference>
<proteinExistence type="predicted"/>
<dbReference type="InterPro" id="IPR002986">
    <property type="entry name" value="DAP_deCOOHase_LysA"/>
</dbReference>
<dbReference type="SUPFAM" id="SSF50621">
    <property type="entry name" value="Alanine racemase C-terminal domain-like"/>
    <property type="match status" value="1"/>
</dbReference>
<comment type="cofactor">
    <cofactor evidence="1 5">
        <name>pyridoxal 5'-phosphate</name>
        <dbReference type="ChEBI" id="CHEBI:597326"/>
    </cofactor>
</comment>
<keyword evidence="3 5" id="KW-0663">Pyridoxal phosphate</keyword>